<dbReference type="AlphaFoldDB" id="A0A816Q5Q5"/>
<organism evidence="1">
    <name type="scientific">Brassica napus</name>
    <name type="common">Rape</name>
    <dbReference type="NCBI Taxonomy" id="3708"/>
    <lineage>
        <taxon>Eukaryota</taxon>
        <taxon>Viridiplantae</taxon>
        <taxon>Streptophyta</taxon>
        <taxon>Embryophyta</taxon>
        <taxon>Tracheophyta</taxon>
        <taxon>Spermatophyta</taxon>
        <taxon>Magnoliopsida</taxon>
        <taxon>eudicotyledons</taxon>
        <taxon>Gunneridae</taxon>
        <taxon>Pentapetalae</taxon>
        <taxon>rosids</taxon>
        <taxon>malvids</taxon>
        <taxon>Brassicales</taxon>
        <taxon>Brassicaceae</taxon>
        <taxon>Brassiceae</taxon>
        <taxon>Brassica</taxon>
    </lineage>
</organism>
<name>A0A816Q5Q5_BRANA</name>
<accession>A0A816Q5Q5</accession>
<dbReference type="EMBL" id="HG994370">
    <property type="protein sequence ID" value="CAF2057630.1"/>
    <property type="molecule type" value="Genomic_DNA"/>
</dbReference>
<gene>
    <name evidence="1" type="ORF">DARMORV10_C06P17730.1</name>
</gene>
<protein>
    <submittedName>
        <fullName evidence="1">(rape) hypothetical protein</fullName>
    </submittedName>
</protein>
<evidence type="ECO:0000313" key="1">
    <source>
        <dbReference type="EMBL" id="CAF2057630.1"/>
    </source>
</evidence>
<proteinExistence type="predicted"/>
<sequence>MLFLLLNLVLCLESKDPFCKSISSHAHHRPYCESGEFRLLWNMYSVDICLSFISKRCTVAFAISGIRFLTMENLFQMKLYIYVIRRKIMQRDVEMWENYVFLFFLKRGLRIMFKDKKYQTGSTTVETRKNETFVNISLALLK</sequence>
<reference evidence="1" key="1">
    <citation type="submission" date="2021-01" db="EMBL/GenBank/DDBJ databases">
        <authorList>
            <consortium name="Genoscope - CEA"/>
            <person name="William W."/>
        </authorList>
    </citation>
    <scope>NUCLEOTIDE SEQUENCE</scope>
</reference>
<dbReference type="Proteomes" id="UP001295469">
    <property type="component" value="Chromosome C06"/>
</dbReference>